<evidence type="ECO:0000313" key="1">
    <source>
        <dbReference type="EMBL" id="QGT50971.1"/>
    </source>
</evidence>
<proteinExistence type="predicted"/>
<gene>
    <name evidence="1" type="ORF">Firmicute1046_0470</name>
</gene>
<accession>A0A650ENR7</accession>
<organism evidence="1">
    <name type="scientific">uncultured Bacillota bacterium</name>
    <dbReference type="NCBI Taxonomy" id="344338"/>
    <lineage>
        <taxon>Bacteria</taxon>
        <taxon>Bacillati</taxon>
        <taxon>Bacillota</taxon>
        <taxon>environmental samples</taxon>
    </lineage>
</organism>
<sequence>MTNITINEKKRKVEVSKAFAKAASKYGTDEYKILQEVRKDYPTFKIETRKTTKRAVSYKGLTYKYMEQYIEAHDDEQKSIMATYKNLRGTSEQAADSFAETCSYQEIKDWFLNTFGEIAEFHKMREKILTSANNEKAA</sequence>
<name>A0A650ENR7_9FIRM</name>
<dbReference type="AlphaFoldDB" id="A0A650ENR7"/>
<dbReference type="EMBL" id="MN577573">
    <property type="protein sequence ID" value="QGT50971.1"/>
    <property type="molecule type" value="Genomic_DNA"/>
</dbReference>
<protein>
    <submittedName>
        <fullName evidence="1">Uncharacterized protein</fullName>
    </submittedName>
</protein>
<reference evidence="1" key="1">
    <citation type="journal article" date="2020" name="J. ISSAAS">
        <title>Lactobacilli and other gastrointestinal microbiota of Peromyscus leucopus, reservoir host for agents of Lyme disease and other zoonoses in North America.</title>
        <authorList>
            <person name="Milovic A."/>
            <person name="Bassam K."/>
            <person name="Shao H."/>
            <person name="Chatzistamou I."/>
            <person name="Tufts D.M."/>
            <person name="Diuk-Wasser M."/>
            <person name="Barbour A.G."/>
        </authorList>
    </citation>
    <scope>NUCLEOTIDE SEQUENCE</scope>
    <source>
        <strain evidence="1">LL40</strain>
    </source>
</reference>